<sequence length="78" mass="8688">MNIFDVLSQGKGRLNEENLSAILAFLLSPNQTHGLGDIFLRHFLKAIAQACGEEKRFNSILNDTNPIQSDILLNPHIT</sequence>
<comment type="caution">
    <text evidence="1">The sequence shown here is derived from an EMBL/GenBank/DDBJ whole genome shotgun (WGS) entry which is preliminary data.</text>
</comment>
<organism evidence="1 2">
    <name type="scientific">Candidatus Desulfacyla euxinica</name>
    <dbReference type="NCBI Taxonomy" id="2841693"/>
    <lineage>
        <taxon>Bacteria</taxon>
        <taxon>Deltaproteobacteria</taxon>
        <taxon>Candidatus Desulfacyla</taxon>
    </lineage>
</organism>
<evidence type="ECO:0000313" key="1">
    <source>
        <dbReference type="EMBL" id="MBC8176389.1"/>
    </source>
</evidence>
<dbReference type="AlphaFoldDB" id="A0A8J6MX43"/>
<proteinExistence type="predicted"/>
<dbReference type="EMBL" id="JACNJD010000132">
    <property type="protein sequence ID" value="MBC8176389.1"/>
    <property type="molecule type" value="Genomic_DNA"/>
</dbReference>
<reference evidence="1 2" key="1">
    <citation type="submission" date="2020-08" db="EMBL/GenBank/DDBJ databases">
        <title>Bridging the membrane lipid divide: bacteria of the FCB group superphylum have the potential to synthesize archaeal ether lipids.</title>
        <authorList>
            <person name="Villanueva L."/>
            <person name="Von Meijenfeldt F.A.B."/>
            <person name="Westbye A.B."/>
            <person name="Yadav S."/>
            <person name="Hopmans E.C."/>
            <person name="Dutilh B.E."/>
            <person name="Sinninghe Damste J.S."/>
        </authorList>
    </citation>
    <scope>NUCLEOTIDE SEQUENCE [LARGE SCALE GENOMIC DNA]</scope>
    <source>
        <strain evidence="1">NIOZ-UU27</strain>
    </source>
</reference>
<dbReference type="Proteomes" id="UP000650524">
    <property type="component" value="Unassembled WGS sequence"/>
</dbReference>
<dbReference type="Pfam" id="PF14281">
    <property type="entry name" value="PDDEXK_4"/>
    <property type="match status" value="1"/>
</dbReference>
<gene>
    <name evidence="1" type="ORF">H8E19_03215</name>
</gene>
<accession>A0A8J6MX43</accession>
<evidence type="ECO:0000313" key="2">
    <source>
        <dbReference type="Proteomes" id="UP000650524"/>
    </source>
</evidence>
<protein>
    <submittedName>
        <fullName evidence="1">PD-(D/E)XK nuclease family protein</fullName>
    </submittedName>
</protein>
<dbReference type="InterPro" id="IPR029470">
    <property type="entry name" value="PDDEXK_4"/>
</dbReference>
<name>A0A8J6MX43_9DELT</name>